<organism evidence="11 12">
    <name type="scientific">Podarcis muralis</name>
    <name type="common">Wall lizard</name>
    <name type="synonym">Lacerta muralis</name>
    <dbReference type="NCBI Taxonomy" id="64176"/>
    <lineage>
        <taxon>Eukaryota</taxon>
        <taxon>Metazoa</taxon>
        <taxon>Chordata</taxon>
        <taxon>Craniata</taxon>
        <taxon>Vertebrata</taxon>
        <taxon>Euteleostomi</taxon>
        <taxon>Lepidosauria</taxon>
        <taxon>Squamata</taxon>
        <taxon>Bifurcata</taxon>
        <taxon>Unidentata</taxon>
        <taxon>Episquamata</taxon>
        <taxon>Laterata</taxon>
        <taxon>Lacertibaenia</taxon>
        <taxon>Lacertidae</taxon>
        <taxon>Podarcis</taxon>
    </lineage>
</organism>
<feature type="signal peptide" evidence="9">
    <location>
        <begin position="1"/>
        <end position="21"/>
    </location>
</feature>
<dbReference type="OrthoDB" id="9438385at2759"/>
<dbReference type="GO" id="GO:0005184">
    <property type="term" value="F:neuropeptide hormone activity"/>
    <property type="evidence" value="ECO:0007669"/>
    <property type="project" value="TreeGrafter"/>
</dbReference>
<protein>
    <submittedName>
        <fullName evidence="11">Somatostatin</fullName>
    </submittedName>
</protein>
<dbReference type="PANTHER" id="PTHR10558">
    <property type="entry name" value="SOMATOSTATIN"/>
    <property type="match status" value="1"/>
</dbReference>
<evidence type="ECO:0000256" key="2">
    <source>
        <dbReference type="ARBA" id="ARBA00008327"/>
    </source>
</evidence>
<dbReference type="GO" id="GO:0001664">
    <property type="term" value="F:G protein-coupled receptor binding"/>
    <property type="evidence" value="ECO:0007669"/>
    <property type="project" value="TreeGrafter"/>
</dbReference>
<keyword evidence="7 8" id="KW-1015">Disulfide bond</keyword>
<dbReference type="InterPro" id="IPR004250">
    <property type="entry name" value="Somatostatin"/>
</dbReference>
<evidence type="ECO:0000313" key="11">
    <source>
        <dbReference type="Ensembl" id="ENSPMRP00000016845.1"/>
    </source>
</evidence>
<evidence type="ECO:0000256" key="8">
    <source>
        <dbReference type="PIRSR" id="PIRSR001814-1"/>
    </source>
</evidence>
<dbReference type="CTD" id="6750"/>
<evidence type="ECO:0000256" key="4">
    <source>
        <dbReference type="ARBA" id="ARBA00022685"/>
    </source>
</evidence>
<comment type="similarity">
    <text evidence="2">Belongs to the somatostatin family.</text>
</comment>
<accession>A0A670IXY7</accession>
<evidence type="ECO:0000256" key="3">
    <source>
        <dbReference type="ARBA" id="ARBA00022525"/>
    </source>
</evidence>
<feature type="domain" description="Somatostatin/Cortistatin C-terminal" evidence="10">
    <location>
        <begin position="91"/>
        <end position="108"/>
    </location>
</feature>
<sequence length="108" mass="12024">MQLVARLIAVLLLVWSMRASALPGEDKFSVQSSREQTKARKGLILKMLADLLDGVDVSRDGTASSDAEDLLESNLEEEPSVLGRLPQLTQRDRKAPCKNFFWKTFTAC</sequence>
<dbReference type="Ensembl" id="ENSPMRT00000017953.1">
    <property type="protein sequence ID" value="ENSPMRP00000016845.1"/>
    <property type="gene ID" value="ENSPMRG00000011204.1"/>
</dbReference>
<gene>
    <name evidence="11" type="primary">SST</name>
</gene>
<evidence type="ECO:0000256" key="7">
    <source>
        <dbReference type="ARBA" id="ARBA00023157"/>
    </source>
</evidence>
<feature type="disulfide bond" evidence="8">
    <location>
        <begin position="97"/>
        <end position="108"/>
    </location>
</feature>
<dbReference type="RefSeq" id="XP_028596503.1">
    <property type="nucleotide sequence ID" value="XM_028740670.1"/>
</dbReference>
<dbReference type="Pfam" id="PF03002">
    <property type="entry name" value="Somatostatin"/>
    <property type="match status" value="1"/>
</dbReference>
<comment type="subcellular location">
    <subcellularLocation>
        <location evidence="1">Secreted</location>
    </subcellularLocation>
</comment>
<dbReference type="GO" id="GO:0005615">
    <property type="term" value="C:extracellular space"/>
    <property type="evidence" value="ECO:0007669"/>
    <property type="project" value="TreeGrafter"/>
</dbReference>
<evidence type="ECO:0000313" key="12">
    <source>
        <dbReference type="Proteomes" id="UP000472272"/>
    </source>
</evidence>
<reference evidence="11 12" key="1">
    <citation type="journal article" date="2019" name="Proc. Natl. Acad. Sci. U.S.A.">
        <title>Regulatory changes in pterin and carotenoid genes underlie balanced color polymorphisms in the wall lizard.</title>
        <authorList>
            <person name="Andrade P."/>
            <person name="Pinho C."/>
            <person name="Perez I de Lanuza G."/>
            <person name="Afonso S."/>
            <person name="Brejcha J."/>
            <person name="Rubin C.J."/>
            <person name="Wallerman O."/>
            <person name="Pereira P."/>
            <person name="Sabatino S.J."/>
            <person name="Bellati A."/>
            <person name="Pellitteri-Rosa D."/>
            <person name="Bosakova Z."/>
            <person name="Bunikis I."/>
            <person name="Carretero M.A."/>
            <person name="Feiner N."/>
            <person name="Marsik P."/>
            <person name="Pauperio F."/>
            <person name="Salvi D."/>
            <person name="Soler L."/>
            <person name="While G.M."/>
            <person name="Uller T."/>
            <person name="Font E."/>
            <person name="Andersson L."/>
            <person name="Carneiro M."/>
        </authorList>
    </citation>
    <scope>NUCLEOTIDE SEQUENCE</scope>
</reference>
<keyword evidence="6 9" id="KW-0732">Signal</keyword>
<feature type="chain" id="PRO_5025332192" evidence="9">
    <location>
        <begin position="22"/>
        <end position="108"/>
    </location>
</feature>
<evidence type="ECO:0000259" key="10">
    <source>
        <dbReference type="Pfam" id="PF03002"/>
    </source>
</evidence>
<dbReference type="GeneID" id="114602449"/>
<dbReference type="AlphaFoldDB" id="A0A670IXY7"/>
<evidence type="ECO:0000256" key="6">
    <source>
        <dbReference type="ARBA" id="ARBA00022729"/>
    </source>
</evidence>
<reference evidence="11" key="2">
    <citation type="submission" date="2025-08" db="UniProtKB">
        <authorList>
            <consortium name="Ensembl"/>
        </authorList>
    </citation>
    <scope>IDENTIFICATION</scope>
</reference>
<dbReference type="GO" id="GO:0007193">
    <property type="term" value="P:adenylate cyclase-inhibiting G protein-coupled receptor signaling pathway"/>
    <property type="evidence" value="ECO:0007669"/>
    <property type="project" value="TreeGrafter"/>
</dbReference>
<dbReference type="InterPro" id="IPR018142">
    <property type="entry name" value="Somatostatin/Cortistatin_C"/>
</dbReference>
<keyword evidence="3" id="KW-0964">Secreted</keyword>
<evidence type="ECO:0000256" key="5">
    <source>
        <dbReference type="ARBA" id="ARBA00022702"/>
    </source>
</evidence>
<dbReference type="Proteomes" id="UP000472272">
    <property type="component" value="Chromosome 8"/>
</dbReference>
<dbReference type="PIRSF" id="PIRSF001814">
    <property type="entry name" value="Somatostatin"/>
    <property type="match status" value="1"/>
</dbReference>
<keyword evidence="5" id="KW-0372">Hormone</keyword>
<evidence type="ECO:0000256" key="9">
    <source>
        <dbReference type="SAM" id="SignalP"/>
    </source>
</evidence>
<evidence type="ECO:0000256" key="1">
    <source>
        <dbReference type="ARBA" id="ARBA00004613"/>
    </source>
</evidence>
<proteinExistence type="inferred from homology"/>
<name>A0A670IXY7_PODMU</name>
<dbReference type="KEGG" id="pmua:114602449"/>
<dbReference type="GO" id="GO:0030334">
    <property type="term" value="P:regulation of cell migration"/>
    <property type="evidence" value="ECO:0007669"/>
    <property type="project" value="TreeGrafter"/>
</dbReference>
<keyword evidence="12" id="KW-1185">Reference proteome</keyword>
<dbReference type="GeneTree" id="ENSGT00510000047914"/>
<dbReference type="OMA" id="KARKDMI"/>
<keyword evidence="4" id="KW-0165">Cleavage on pair of basic residues</keyword>
<reference evidence="11" key="3">
    <citation type="submission" date="2025-09" db="UniProtKB">
        <authorList>
            <consortium name="Ensembl"/>
        </authorList>
    </citation>
    <scope>IDENTIFICATION</scope>
</reference>
<dbReference type="PANTHER" id="PTHR10558:SF1">
    <property type="entry name" value="CORTISTATIN"/>
    <property type="match status" value="1"/>
</dbReference>